<evidence type="ECO:0000256" key="1">
    <source>
        <dbReference type="SAM" id="MobiDB-lite"/>
    </source>
</evidence>
<evidence type="ECO:0000313" key="4">
    <source>
        <dbReference type="Proteomes" id="UP000295818"/>
    </source>
</evidence>
<evidence type="ECO:0008006" key="5">
    <source>
        <dbReference type="Google" id="ProtNLM"/>
    </source>
</evidence>
<feature type="transmembrane region" description="Helical" evidence="2">
    <location>
        <begin position="190"/>
        <end position="213"/>
    </location>
</feature>
<feature type="region of interest" description="Disordered" evidence="1">
    <location>
        <begin position="1"/>
        <end position="23"/>
    </location>
</feature>
<accession>A0ABY2BHA6</accession>
<dbReference type="RefSeq" id="WP_241998690.1">
    <property type="nucleotide sequence ID" value="NZ_SLWM01000009.1"/>
</dbReference>
<sequence>MAQSYGNTGTLTEPGMDPGTDTTTTKRYEEARAAARRAMTTATQVPDQPAAKIPAEVERPAYTGFKFGAALFGWLITVSMAVLLTAVVAGASYGAGYVLDYTRADAKQQAGTVAITAAAVLVLTLSLAFYIGGYVAGRLARFDGARQGFGVWMITLLLLAVAAGVGAYWNSQYDLVGRVDRPDMPLSNDVLLTGGLFTAAALVFLPLLAALLGGKTGQRYHDKIDDMLD</sequence>
<reference evidence="3 4" key="1">
    <citation type="journal article" date="2015" name="Stand. Genomic Sci.">
        <title>Genomic Encyclopedia of Bacterial and Archaeal Type Strains, Phase III: the genomes of soil and plant-associated and newly described type strains.</title>
        <authorList>
            <person name="Whitman W.B."/>
            <person name="Woyke T."/>
            <person name="Klenk H.P."/>
            <person name="Zhou Y."/>
            <person name="Lilburn T.G."/>
            <person name="Beck B.J."/>
            <person name="De Vos P."/>
            <person name="Vandamme P."/>
            <person name="Eisen J.A."/>
            <person name="Garrity G."/>
            <person name="Hugenholtz P."/>
            <person name="Kyrpides N.C."/>
        </authorList>
    </citation>
    <scope>NUCLEOTIDE SEQUENCE [LARGE SCALE GENOMIC DNA]</scope>
    <source>
        <strain evidence="3 4">VKM Ac-2538</strain>
    </source>
</reference>
<evidence type="ECO:0000256" key="2">
    <source>
        <dbReference type="SAM" id="Phobius"/>
    </source>
</evidence>
<feature type="compositionally biased region" description="Low complexity" evidence="1">
    <location>
        <begin position="12"/>
        <end position="23"/>
    </location>
</feature>
<proteinExistence type="predicted"/>
<dbReference type="EMBL" id="SLWM01000009">
    <property type="protein sequence ID" value="TCO20085.1"/>
    <property type="molecule type" value="Genomic_DNA"/>
</dbReference>
<keyword evidence="2" id="KW-0472">Membrane</keyword>
<evidence type="ECO:0000313" key="3">
    <source>
        <dbReference type="EMBL" id="TCO20085.1"/>
    </source>
</evidence>
<comment type="caution">
    <text evidence="3">The sequence shown here is derived from an EMBL/GenBank/DDBJ whole genome shotgun (WGS) entry which is preliminary data.</text>
</comment>
<organism evidence="3 4">
    <name type="scientific">Kribbella orskensis</name>
    <dbReference type="NCBI Taxonomy" id="2512216"/>
    <lineage>
        <taxon>Bacteria</taxon>
        <taxon>Bacillati</taxon>
        <taxon>Actinomycetota</taxon>
        <taxon>Actinomycetes</taxon>
        <taxon>Propionibacteriales</taxon>
        <taxon>Kribbellaceae</taxon>
        <taxon>Kribbella</taxon>
    </lineage>
</organism>
<feature type="transmembrane region" description="Helical" evidence="2">
    <location>
        <begin position="113"/>
        <end position="137"/>
    </location>
</feature>
<keyword evidence="2" id="KW-1133">Transmembrane helix</keyword>
<name>A0ABY2BHA6_9ACTN</name>
<keyword evidence="4" id="KW-1185">Reference proteome</keyword>
<dbReference type="Proteomes" id="UP000295818">
    <property type="component" value="Unassembled WGS sequence"/>
</dbReference>
<protein>
    <recommendedName>
        <fullName evidence="5">Major facilitator superfamily (MFS) profile domain-containing protein</fullName>
    </recommendedName>
</protein>
<feature type="transmembrane region" description="Helical" evidence="2">
    <location>
        <begin position="149"/>
        <end position="170"/>
    </location>
</feature>
<feature type="transmembrane region" description="Helical" evidence="2">
    <location>
        <begin position="69"/>
        <end position="93"/>
    </location>
</feature>
<gene>
    <name evidence="3" type="ORF">EV644_109104</name>
</gene>
<feature type="compositionally biased region" description="Polar residues" evidence="1">
    <location>
        <begin position="1"/>
        <end position="11"/>
    </location>
</feature>
<keyword evidence="2" id="KW-0812">Transmembrane</keyword>